<dbReference type="Proteomes" id="UP000605259">
    <property type="component" value="Unassembled WGS sequence"/>
</dbReference>
<comment type="caution">
    <text evidence="1">The sequence shown here is derived from an EMBL/GenBank/DDBJ whole genome shotgun (WGS) entry which is preliminary data.</text>
</comment>
<accession>A0A917AV08</accession>
<organism evidence="1 2">
    <name type="scientific">Priestia taiwanensis</name>
    <dbReference type="NCBI Taxonomy" id="1347902"/>
    <lineage>
        <taxon>Bacteria</taxon>
        <taxon>Bacillati</taxon>
        <taxon>Bacillota</taxon>
        <taxon>Bacilli</taxon>
        <taxon>Bacillales</taxon>
        <taxon>Bacillaceae</taxon>
        <taxon>Priestia</taxon>
    </lineage>
</organism>
<dbReference type="EMBL" id="BMFK01000002">
    <property type="protein sequence ID" value="GGE77904.1"/>
    <property type="molecule type" value="Genomic_DNA"/>
</dbReference>
<dbReference type="AlphaFoldDB" id="A0A917AV08"/>
<sequence>MEYEYLRYDGVNGLGKHLLFTDTRYDILIAHHYPLDCLQYDYLPDYQTYCDVQKKYNRRIKRLYEHMEECNSILFIREGGNLEEIEELHALLSKLVKGRFVLVVVNWIQSDAIYEERTSLENVCFLSFDLLNIERWKEVLDGVSLKE</sequence>
<protein>
    <submittedName>
        <fullName evidence="1">Uncharacterized protein</fullName>
    </submittedName>
</protein>
<reference evidence="1" key="2">
    <citation type="submission" date="2020-09" db="EMBL/GenBank/DDBJ databases">
        <authorList>
            <person name="Sun Q."/>
            <person name="Zhou Y."/>
        </authorList>
    </citation>
    <scope>NUCLEOTIDE SEQUENCE</scope>
    <source>
        <strain evidence="1">CGMCC 1.12698</strain>
    </source>
</reference>
<reference evidence="1" key="1">
    <citation type="journal article" date="2014" name="Int. J. Syst. Evol. Microbiol.">
        <title>Complete genome sequence of Corynebacterium casei LMG S-19264T (=DSM 44701T), isolated from a smear-ripened cheese.</title>
        <authorList>
            <consortium name="US DOE Joint Genome Institute (JGI-PGF)"/>
            <person name="Walter F."/>
            <person name="Albersmeier A."/>
            <person name="Kalinowski J."/>
            <person name="Ruckert C."/>
        </authorList>
    </citation>
    <scope>NUCLEOTIDE SEQUENCE</scope>
    <source>
        <strain evidence="1">CGMCC 1.12698</strain>
    </source>
</reference>
<gene>
    <name evidence="1" type="ORF">GCM10007140_29460</name>
</gene>
<dbReference type="InterPro" id="IPR014903">
    <property type="entry name" value="DUF1796"/>
</dbReference>
<evidence type="ECO:0000313" key="2">
    <source>
        <dbReference type="Proteomes" id="UP000605259"/>
    </source>
</evidence>
<evidence type="ECO:0000313" key="1">
    <source>
        <dbReference type="EMBL" id="GGE77904.1"/>
    </source>
</evidence>
<proteinExistence type="predicted"/>
<keyword evidence="2" id="KW-1185">Reference proteome</keyword>
<name>A0A917AV08_9BACI</name>
<dbReference type="Pfam" id="PF08795">
    <property type="entry name" value="DUF1796"/>
    <property type="match status" value="1"/>
</dbReference>